<dbReference type="Gene3D" id="3.40.30.10">
    <property type="entry name" value="Glutaredoxin"/>
    <property type="match status" value="1"/>
</dbReference>
<accession>A0A562M833</accession>
<sequence length="131" mass="15042">MPVQIPDNPRIVYATEQDVLELENGIVLFGWPSCPWFRNAITPLLEFAQEEKAAIYYLNIHDILNPYTAVGIDSIKRISSPTVLFIEKGKGVHKVVSTVVSQTDPKIKLDSTQRQELKQRYRAYFLDEHII</sequence>
<dbReference type="RefSeq" id="WP_145330183.1">
    <property type="nucleotide sequence ID" value="NZ_JBPFPU010000016.1"/>
</dbReference>
<comment type="caution">
    <text evidence="1">The sequence shown here is derived from an EMBL/GenBank/DDBJ whole genome shotgun (WGS) entry which is preliminary data.</text>
</comment>
<evidence type="ECO:0000313" key="1">
    <source>
        <dbReference type="EMBL" id="TWI16040.1"/>
    </source>
</evidence>
<dbReference type="Proteomes" id="UP000315908">
    <property type="component" value="Unassembled WGS sequence"/>
</dbReference>
<proteinExistence type="predicted"/>
<dbReference type="OrthoDB" id="9792987at2"/>
<evidence type="ECO:0008006" key="3">
    <source>
        <dbReference type="Google" id="ProtNLM"/>
    </source>
</evidence>
<dbReference type="AlphaFoldDB" id="A0A562M833"/>
<protein>
    <recommendedName>
        <fullName evidence="3">Thioredoxin domain-containing protein</fullName>
    </recommendedName>
</protein>
<dbReference type="EMBL" id="VLKR01000034">
    <property type="protein sequence ID" value="TWI16040.1"/>
    <property type="molecule type" value="Genomic_DNA"/>
</dbReference>
<name>A0A562M833_9SPHI</name>
<evidence type="ECO:0000313" key="2">
    <source>
        <dbReference type="Proteomes" id="UP000315908"/>
    </source>
</evidence>
<organism evidence="1 2">
    <name type="scientific">Sphingobacterium siyangense</name>
    <dbReference type="NCBI Taxonomy" id="459529"/>
    <lineage>
        <taxon>Bacteria</taxon>
        <taxon>Pseudomonadati</taxon>
        <taxon>Bacteroidota</taxon>
        <taxon>Sphingobacteriia</taxon>
        <taxon>Sphingobacteriales</taxon>
        <taxon>Sphingobacteriaceae</taxon>
        <taxon>Sphingobacterium</taxon>
    </lineage>
</organism>
<reference evidence="1 2" key="1">
    <citation type="journal article" date="2015" name="Stand. Genomic Sci.">
        <title>Genomic Encyclopedia of Bacterial and Archaeal Type Strains, Phase III: the genomes of soil and plant-associated and newly described type strains.</title>
        <authorList>
            <person name="Whitman W.B."/>
            <person name="Woyke T."/>
            <person name="Klenk H.P."/>
            <person name="Zhou Y."/>
            <person name="Lilburn T.G."/>
            <person name="Beck B.J."/>
            <person name="De Vos P."/>
            <person name="Vandamme P."/>
            <person name="Eisen J.A."/>
            <person name="Garrity G."/>
            <person name="Hugenholtz P."/>
            <person name="Kyrpides N.C."/>
        </authorList>
    </citation>
    <scope>NUCLEOTIDE SEQUENCE [LARGE SCALE GENOMIC DNA]</scope>
    <source>
        <strain evidence="1 2">CGMCC 1.6855</strain>
    </source>
</reference>
<gene>
    <name evidence="1" type="ORF">IQ31_04610</name>
</gene>
<dbReference type="InterPro" id="IPR036249">
    <property type="entry name" value="Thioredoxin-like_sf"/>
</dbReference>
<dbReference type="SUPFAM" id="SSF52833">
    <property type="entry name" value="Thioredoxin-like"/>
    <property type="match status" value="1"/>
</dbReference>